<reference evidence="10 11" key="1">
    <citation type="submission" date="2018-06" db="EMBL/GenBank/DDBJ databases">
        <title>Thermoflavimicrobium daqus sp. nov., a thermophilic microbe isolated from Moutai-flavour Daqu.</title>
        <authorList>
            <person name="Wang X."/>
            <person name="Zhou H."/>
        </authorList>
    </citation>
    <scope>NUCLEOTIDE SEQUENCE [LARGE SCALE GENOMIC DNA]</scope>
    <source>
        <strain evidence="10 11">FBKL4.011</strain>
    </source>
</reference>
<reference evidence="10 11" key="2">
    <citation type="submission" date="2018-06" db="EMBL/GenBank/DDBJ databases">
        <authorList>
            <person name="Zhirakovskaya E."/>
        </authorList>
    </citation>
    <scope>NUCLEOTIDE SEQUENCE [LARGE SCALE GENOMIC DNA]</scope>
    <source>
        <strain evidence="10 11">FBKL4.011</strain>
    </source>
</reference>
<comment type="subcellular location">
    <subcellularLocation>
        <location evidence="1">Membrane</location>
    </subcellularLocation>
</comment>
<dbReference type="GO" id="GO:0005886">
    <property type="term" value="C:plasma membrane"/>
    <property type="evidence" value="ECO:0007669"/>
    <property type="project" value="TreeGrafter"/>
</dbReference>
<keyword evidence="5 8" id="KW-1133">Transmembrane helix</keyword>
<dbReference type="Gene3D" id="3.40.50.10960">
    <property type="match status" value="1"/>
</dbReference>
<dbReference type="InterPro" id="IPR013685">
    <property type="entry name" value="POTRA_FtsQ_type"/>
</dbReference>
<keyword evidence="6 8" id="KW-0472">Membrane</keyword>
<accession>A0A364K6W0</accession>
<evidence type="ECO:0000256" key="4">
    <source>
        <dbReference type="ARBA" id="ARBA00022692"/>
    </source>
</evidence>
<dbReference type="PROSITE" id="PS51779">
    <property type="entry name" value="POTRA"/>
    <property type="match status" value="1"/>
</dbReference>
<evidence type="ECO:0000256" key="1">
    <source>
        <dbReference type="ARBA" id="ARBA00004370"/>
    </source>
</evidence>
<dbReference type="Pfam" id="PF08478">
    <property type="entry name" value="POTRA_1"/>
    <property type="match status" value="1"/>
</dbReference>
<comment type="caution">
    <text evidence="10">The sequence shown here is derived from an EMBL/GenBank/DDBJ whole genome shotgun (WGS) entry which is preliminary data.</text>
</comment>
<keyword evidence="7" id="KW-0131">Cell cycle</keyword>
<evidence type="ECO:0000313" key="10">
    <source>
        <dbReference type="EMBL" id="RAL26017.1"/>
    </source>
</evidence>
<dbReference type="Gene3D" id="3.10.20.310">
    <property type="entry name" value="membrane protein fhac"/>
    <property type="match status" value="1"/>
</dbReference>
<sequence length="242" mass="28336">MNGRVPPLRWRFKSKSASPSWLYCLIFLFFSILMCMLFLHSPFSRVEKIEIQGNQFLSDREVMKRIGAIQGMSFFHFNAEKAKSILEKLPVIKQVHVNQLFPSKLYIQVQEYPVVALWRTKDGKLQPLLENGVKVPMKKNFHSSKPILDGWDSLNATAILTIKQLSTLPRELQQEIVWIQPAPHLPDQIILRSTRQHDIFVRVHELHQKLKLYSAFRNHPSGTIYLLESIWFTPKKMTKNKM</sequence>
<dbReference type="AlphaFoldDB" id="A0A364K6W0"/>
<evidence type="ECO:0000256" key="7">
    <source>
        <dbReference type="ARBA" id="ARBA00023306"/>
    </source>
</evidence>
<dbReference type="GO" id="GO:0051301">
    <property type="term" value="P:cell division"/>
    <property type="evidence" value="ECO:0007669"/>
    <property type="project" value="UniProtKB-KW"/>
</dbReference>
<organism evidence="10 11">
    <name type="scientific">Thermoflavimicrobium daqui</name>
    <dbReference type="NCBI Taxonomy" id="2137476"/>
    <lineage>
        <taxon>Bacteria</taxon>
        <taxon>Bacillati</taxon>
        <taxon>Bacillota</taxon>
        <taxon>Bacilli</taxon>
        <taxon>Bacillales</taxon>
        <taxon>Thermoactinomycetaceae</taxon>
        <taxon>Thermoflavimicrobium</taxon>
    </lineage>
</organism>
<name>A0A364K6W0_9BACL</name>
<evidence type="ECO:0000256" key="3">
    <source>
        <dbReference type="ARBA" id="ARBA00022618"/>
    </source>
</evidence>
<keyword evidence="11" id="KW-1185">Reference proteome</keyword>
<keyword evidence="2" id="KW-1003">Cell membrane</keyword>
<evidence type="ECO:0000313" key="11">
    <source>
        <dbReference type="Proteomes" id="UP000251213"/>
    </source>
</evidence>
<dbReference type="RefSeq" id="WP_113658631.1">
    <property type="nucleotide sequence ID" value="NZ_KZ845665.1"/>
</dbReference>
<feature type="transmembrane region" description="Helical" evidence="8">
    <location>
        <begin position="20"/>
        <end position="39"/>
    </location>
</feature>
<keyword evidence="4 8" id="KW-0812">Transmembrane</keyword>
<dbReference type="InterPro" id="IPR034746">
    <property type="entry name" value="POTRA"/>
</dbReference>
<dbReference type="PANTHER" id="PTHR37820">
    <property type="entry name" value="CELL DIVISION PROTEIN DIVIB"/>
    <property type="match status" value="1"/>
</dbReference>
<feature type="domain" description="POTRA" evidence="9">
    <location>
        <begin position="44"/>
        <end position="112"/>
    </location>
</feature>
<evidence type="ECO:0000256" key="8">
    <source>
        <dbReference type="SAM" id="Phobius"/>
    </source>
</evidence>
<protein>
    <recommendedName>
        <fullName evidence="9">POTRA domain-containing protein</fullName>
    </recommendedName>
</protein>
<keyword evidence="3" id="KW-0132">Cell division</keyword>
<dbReference type="EMBL" id="QJKK01000003">
    <property type="protein sequence ID" value="RAL26017.1"/>
    <property type="molecule type" value="Genomic_DNA"/>
</dbReference>
<dbReference type="InterPro" id="IPR050487">
    <property type="entry name" value="FtsQ_DivIB"/>
</dbReference>
<dbReference type="PANTHER" id="PTHR37820:SF1">
    <property type="entry name" value="CELL DIVISION PROTEIN FTSQ"/>
    <property type="match status" value="1"/>
</dbReference>
<proteinExistence type="predicted"/>
<gene>
    <name evidence="10" type="ORF">DL897_08125</name>
</gene>
<evidence type="ECO:0000256" key="2">
    <source>
        <dbReference type="ARBA" id="ARBA00022475"/>
    </source>
</evidence>
<dbReference type="Proteomes" id="UP000251213">
    <property type="component" value="Unassembled WGS sequence"/>
</dbReference>
<evidence type="ECO:0000256" key="6">
    <source>
        <dbReference type="ARBA" id="ARBA00023136"/>
    </source>
</evidence>
<evidence type="ECO:0000259" key="9">
    <source>
        <dbReference type="PROSITE" id="PS51779"/>
    </source>
</evidence>
<evidence type="ECO:0000256" key="5">
    <source>
        <dbReference type="ARBA" id="ARBA00022989"/>
    </source>
</evidence>
<dbReference type="OrthoDB" id="1819027at2"/>